<proteinExistence type="predicted"/>
<gene>
    <name evidence="1" type="ORF">LCI24_12375</name>
</gene>
<comment type="caution">
    <text evidence="1">The sequence shown here is derived from an EMBL/GenBank/DDBJ whole genome shotgun (WGS) entry which is preliminary data.</text>
</comment>
<name>A0A9X4ERW4_9FLAO</name>
<dbReference type="AlphaFoldDB" id="A0A9X4ERW4"/>
<dbReference type="EMBL" id="JAIWJY010000008">
    <property type="protein sequence ID" value="MDE1207590.1"/>
    <property type="molecule type" value="Genomic_DNA"/>
</dbReference>
<reference evidence="1" key="1">
    <citation type="submission" date="2021-09" db="EMBL/GenBank/DDBJ databases">
        <authorList>
            <person name="Smyrli M."/>
        </authorList>
    </citation>
    <scope>NUCLEOTIDE SEQUENCE</scope>
    <source>
        <strain evidence="1">LAR25</strain>
    </source>
</reference>
<evidence type="ECO:0000313" key="1">
    <source>
        <dbReference type="EMBL" id="MDE1207590.1"/>
    </source>
</evidence>
<sequence length="419" mass="48149">MPSFVPLGIADYSGNSERGFVQFTYQIADNNAKELTLQIRDGSSVIFEEKITDANKLKQGEHIWKWDGFDSGGILDTAKLTQYENLNLYTIGVDSSNNYSRKKLDFSMRYDEVKWVDVKIDKNSKRVDVTLRVNLKDGGTIGTEEDCKELIKVDHLNPGLRTSKKVCPWDKIPEKDLISGKLPIRKKTRDFKSLEELALEGVNYHWSRNKNHTVGKNIEVNGENYEVYVNAVNTTDKSMDDLDIVYNTNSFWGRSNNPGNVSTITSFFANLAEYIPYVPLNETIYYNVGYVNSIYKYESKLFFKKSEWRYLNPLDFYKKKSKIDRDFSYTAAHELGHTILKAFAEKGGGSTDYSYKHKGSSGYSNTKPVSEGGENYPFRGEIDLMKYYNRGPNYYDFDRITASKEDVLGLLWLTKLKIK</sequence>
<protein>
    <submittedName>
        <fullName evidence="1">Uncharacterized protein</fullName>
    </submittedName>
</protein>
<organism evidence="1 2">
    <name type="scientific">Tenacibaculum larymnensis</name>
    <dbReference type="NCBI Taxonomy" id="2878201"/>
    <lineage>
        <taxon>Bacteria</taxon>
        <taxon>Pseudomonadati</taxon>
        <taxon>Bacteroidota</taxon>
        <taxon>Flavobacteriia</taxon>
        <taxon>Flavobacteriales</taxon>
        <taxon>Flavobacteriaceae</taxon>
        <taxon>Tenacibaculum</taxon>
    </lineage>
</organism>
<accession>A0A9X4ERW4</accession>
<keyword evidence="2" id="KW-1185">Reference proteome</keyword>
<evidence type="ECO:0000313" key="2">
    <source>
        <dbReference type="Proteomes" id="UP001149303"/>
    </source>
</evidence>
<dbReference type="Proteomes" id="UP001149303">
    <property type="component" value="Unassembled WGS sequence"/>
</dbReference>
<dbReference type="RefSeq" id="WP_274640647.1">
    <property type="nucleotide sequence ID" value="NZ_JAIWJY010000008.1"/>
</dbReference>